<dbReference type="InterPro" id="IPR018958">
    <property type="entry name" value="Knr4/Smi1-like_dom"/>
</dbReference>
<dbReference type="RefSeq" id="WP_144279453.1">
    <property type="nucleotide sequence ID" value="NZ_CP041730.1"/>
</dbReference>
<feature type="domain" description="Knr4/Smi1-like" evidence="1">
    <location>
        <begin position="14"/>
        <end position="130"/>
    </location>
</feature>
<evidence type="ECO:0000313" key="3">
    <source>
        <dbReference type="Proteomes" id="UP000317550"/>
    </source>
</evidence>
<gene>
    <name evidence="2" type="ORF">FNU76_17895</name>
</gene>
<dbReference type="Gene3D" id="3.40.1580.10">
    <property type="entry name" value="SMI1/KNR4-like"/>
    <property type="match status" value="1"/>
</dbReference>
<keyword evidence="3" id="KW-1185">Reference proteome</keyword>
<dbReference type="SUPFAM" id="SSF160631">
    <property type="entry name" value="SMI1/KNR4-like"/>
    <property type="match status" value="1"/>
</dbReference>
<accession>A0A516SIU2</accession>
<dbReference type="Pfam" id="PF09346">
    <property type="entry name" value="SMI1_KNR4"/>
    <property type="match status" value="1"/>
</dbReference>
<organism evidence="2 3">
    <name type="scientific">Chitinimonas arctica</name>
    <dbReference type="NCBI Taxonomy" id="2594795"/>
    <lineage>
        <taxon>Bacteria</taxon>
        <taxon>Pseudomonadati</taxon>
        <taxon>Pseudomonadota</taxon>
        <taxon>Betaproteobacteria</taxon>
        <taxon>Neisseriales</taxon>
        <taxon>Chitinibacteraceae</taxon>
        <taxon>Chitinimonas</taxon>
    </lineage>
</organism>
<dbReference type="EMBL" id="CP041730">
    <property type="protein sequence ID" value="QDQ28066.1"/>
    <property type="molecule type" value="Genomic_DNA"/>
</dbReference>
<reference evidence="3" key="1">
    <citation type="submission" date="2019-07" db="EMBL/GenBank/DDBJ databases">
        <title>Chitinimonas sp. nov., isolated from Ny-Alesund, arctica soil.</title>
        <authorList>
            <person name="Xu Q."/>
            <person name="Peng F."/>
        </authorList>
    </citation>
    <scope>NUCLEOTIDE SEQUENCE [LARGE SCALE GENOMIC DNA]</scope>
    <source>
        <strain evidence="3">R3-44</strain>
    </source>
</reference>
<dbReference type="Proteomes" id="UP000317550">
    <property type="component" value="Chromosome"/>
</dbReference>
<dbReference type="AlphaFoldDB" id="A0A516SIU2"/>
<sequence length="131" mass="14568">MDWNAFADFDNQLGSTKSAINDAEAKLAWLLPADYKQFLEWKNGGEGFIGDNYLILWSAEELGQFNLEYQVEKYAPGLVLIGSNGGGEGFAFDTRQSPAPIIQVPFIGMDLEDTRVLASCFDEFIDFLAVQ</sequence>
<protein>
    <submittedName>
        <fullName evidence="2">SMI1/KNR4 family protein</fullName>
    </submittedName>
</protein>
<dbReference type="InterPro" id="IPR037883">
    <property type="entry name" value="Knr4/Smi1-like_sf"/>
</dbReference>
<dbReference type="OrthoDB" id="1739659at2"/>
<evidence type="ECO:0000259" key="1">
    <source>
        <dbReference type="SMART" id="SM00860"/>
    </source>
</evidence>
<proteinExistence type="predicted"/>
<name>A0A516SIU2_9NEIS</name>
<dbReference type="KEGG" id="cari:FNU76_17895"/>
<evidence type="ECO:0000313" key="2">
    <source>
        <dbReference type="EMBL" id="QDQ28066.1"/>
    </source>
</evidence>
<dbReference type="SMART" id="SM00860">
    <property type="entry name" value="SMI1_KNR4"/>
    <property type="match status" value="1"/>
</dbReference>